<reference evidence="1 2" key="1">
    <citation type="submission" date="2020-10" db="EMBL/GenBank/DDBJ databases">
        <authorList>
            <person name="Sedaghatjoo S."/>
        </authorList>
    </citation>
    <scope>NUCLEOTIDE SEQUENCE [LARGE SCALE GENOMIC DNA]</scope>
    <source>
        <strain evidence="1 2">LLFL</strain>
    </source>
</reference>
<organism evidence="1 2">
    <name type="scientific">Tilletia laevis</name>
    <dbReference type="NCBI Taxonomy" id="157183"/>
    <lineage>
        <taxon>Eukaryota</taxon>
        <taxon>Fungi</taxon>
        <taxon>Dikarya</taxon>
        <taxon>Basidiomycota</taxon>
        <taxon>Ustilaginomycotina</taxon>
        <taxon>Exobasidiomycetes</taxon>
        <taxon>Tilletiales</taxon>
        <taxon>Tilletiaceae</taxon>
        <taxon>Tilletia</taxon>
    </lineage>
</organism>
<dbReference type="EMBL" id="CAJHJF010008025">
    <property type="protein sequence ID" value="CAD6965338.1"/>
    <property type="molecule type" value="Genomic_DNA"/>
</dbReference>
<keyword evidence="2" id="KW-1185">Reference proteome</keyword>
<dbReference type="Proteomes" id="UP000836404">
    <property type="component" value="Unassembled WGS sequence"/>
</dbReference>
<proteinExistence type="predicted"/>
<sequence length="83" mass="9006">FLRWTKVDAEFEAQDEAAKTAYQRIGQLVKGASTISEAMHATFQGAVGQCEVYEADVAELSDAMATAHSEILQQLNDTAGTIR</sequence>
<dbReference type="AlphaFoldDB" id="A0A9N8MAN2"/>
<protein>
    <submittedName>
        <fullName evidence="1">Uncharacterized protein</fullName>
    </submittedName>
</protein>
<gene>
    <name evidence="1" type="ORF">JKILLFL_G5831</name>
</gene>
<feature type="non-terminal residue" evidence="1">
    <location>
        <position position="1"/>
    </location>
</feature>
<comment type="caution">
    <text evidence="1">The sequence shown here is derived from an EMBL/GenBank/DDBJ whole genome shotgun (WGS) entry which is preliminary data.</text>
</comment>
<evidence type="ECO:0000313" key="2">
    <source>
        <dbReference type="Proteomes" id="UP000836404"/>
    </source>
</evidence>
<name>A0A9N8MAN2_9BASI</name>
<accession>A0A9N8MAN2</accession>
<evidence type="ECO:0000313" key="1">
    <source>
        <dbReference type="EMBL" id="CAD6965338.1"/>
    </source>
</evidence>